<organism evidence="3 4">
    <name type="scientific">Lasius niger</name>
    <name type="common">Black garden ant</name>
    <dbReference type="NCBI Taxonomy" id="67767"/>
    <lineage>
        <taxon>Eukaryota</taxon>
        <taxon>Metazoa</taxon>
        <taxon>Ecdysozoa</taxon>
        <taxon>Arthropoda</taxon>
        <taxon>Hexapoda</taxon>
        <taxon>Insecta</taxon>
        <taxon>Pterygota</taxon>
        <taxon>Neoptera</taxon>
        <taxon>Endopterygota</taxon>
        <taxon>Hymenoptera</taxon>
        <taxon>Apocrita</taxon>
        <taxon>Aculeata</taxon>
        <taxon>Formicoidea</taxon>
        <taxon>Formicidae</taxon>
        <taxon>Formicinae</taxon>
        <taxon>Lasius</taxon>
        <taxon>Lasius</taxon>
    </lineage>
</organism>
<dbReference type="Proteomes" id="UP000036403">
    <property type="component" value="Unassembled WGS sequence"/>
</dbReference>
<evidence type="ECO:0000256" key="2">
    <source>
        <dbReference type="SAM" id="MobiDB-lite"/>
    </source>
</evidence>
<feature type="compositionally biased region" description="Basic and acidic residues" evidence="2">
    <location>
        <begin position="1"/>
        <end position="14"/>
    </location>
</feature>
<feature type="region of interest" description="Disordered" evidence="2">
    <location>
        <begin position="1"/>
        <end position="31"/>
    </location>
</feature>
<evidence type="ECO:0000256" key="1">
    <source>
        <dbReference type="SAM" id="Coils"/>
    </source>
</evidence>
<reference evidence="3 4" key="1">
    <citation type="submission" date="2015-04" db="EMBL/GenBank/DDBJ databases">
        <title>Lasius niger genome sequencing.</title>
        <authorList>
            <person name="Konorov E.A."/>
            <person name="Nikitin M.A."/>
            <person name="Kirill M.V."/>
            <person name="Chang P."/>
        </authorList>
    </citation>
    <scope>NUCLEOTIDE SEQUENCE [LARGE SCALE GENOMIC DNA]</scope>
    <source>
        <tissue evidence="3">Whole</tissue>
    </source>
</reference>
<dbReference type="OrthoDB" id="7555035at2759"/>
<keyword evidence="1" id="KW-0175">Coiled coil</keyword>
<dbReference type="AlphaFoldDB" id="A0A0J7N0K1"/>
<evidence type="ECO:0000313" key="3">
    <source>
        <dbReference type="EMBL" id="KMQ86170.1"/>
    </source>
</evidence>
<dbReference type="PaxDb" id="67767-A0A0J7N0K1"/>
<accession>A0A0J7N0K1</accession>
<dbReference type="EMBL" id="LBMM01012533">
    <property type="protein sequence ID" value="KMQ86170.1"/>
    <property type="molecule type" value="Genomic_DNA"/>
</dbReference>
<proteinExistence type="predicted"/>
<name>A0A0J7N0K1_LASNI</name>
<comment type="caution">
    <text evidence="3">The sequence shown here is derived from an EMBL/GenBank/DDBJ whole genome shotgun (WGS) entry which is preliminary data.</text>
</comment>
<keyword evidence="4" id="KW-1185">Reference proteome</keyword>
<sequence>MEGEGKKAVKDEKKKRVGRPKKVKELGKERRGRTGCLEEFWKRKRGGTDEEEIEKEDWSLKRSKKVEGLQKCGKRLGREELEEMIGVIGEKVMRRICDEMGKMRKEIRQREEKWREEKREMKEKIQGLEMRIQEMKGKLERKIKEGGSLVEGGVRGGKEEREREIKKGVEKVLEKIGAKVKIEEVRRAGGKYGKEGRMVVVKLGSREQKREIMEKKKRLMGRKIRIEDDLTWEERKIRWKIREIAEEERRKGNRVWIGYGKIRINECWWRWDEEVGKLMNWRGEIREESIRPGEGGI</sequence>
<gene>
    <name evidence="3" type="ORF">RF55_14931</name>
</gene>
<feature type="coiled-coil region" evidence="1">
    <location>
        <begin position="104"/>
        <end position="145"/>
    </location>
</feature>
<protein>
    <submittedName>
        <fullName evidence="3">Uncharacterized protein</fullName>
    </submittedName>
</protein>
<evidence type="ECO:0000313" key="4">
    <source>
        <dbReference type="Proteomes" id="UP000036403"/>
    </source>
</evidence>